<dbReference type="InterPro" id="IPR017522">
    <property type="entry name" value="Sugar_tfrase_PEP-CTERM_Stp2"/>
</dbReference>
<dbReference type="AlphaFoldDB" id="M4NGX7"/>
<dbReference type="GO" id="GO:1901135">
    <property type="term" value="P:carbohydrate derivative metabolic process"/>
    <property type="evidence" value="ECO:0007669"/>
    <property type="project" value="UniProtKB-ARBA"/>
</dbReference>
<dbReference type="Pfam" id="PF13439">
    <property type="entry name" value="Glyco_transf_4"/>
    <property type="match status" value="1"/>
</dbReference>
<dbReference type="GO" id="GO:0016757">
    <property type="term" value="F:glycosyltransferase activity"/>
    <property type="evidence" value="ECO:0007669"/>
    <property type="project" value="InterPro"/>
</dbReference>
<dbReference type="NCBIfam" id="TIGR03088">
    <property type="entry name" value="stp2"/>
    <property type="match status" value="1"/>
</dbReference>
<dbReference type="STRING" id="666685.R2APBS1_3077"/>
<dbReference type="KEGG" id="rhd:R2APBS1_3077"/>
<feature type="domain" description="Glycosyl transferase family 1" evidence="1">
    <location>
        <begin position="197"/>
        <end position="352"/>
    </location>
</feature>
<feature type="domain" description="Glycosyltransferase subfamily 4-like N-terminal" evidence="2">
    <location>
        <begin position="17"/>
        <end position="173"/>
    </location>
</feature>
<dbReference type="Proteomes" id="UP000011859">
    <property type="component" value="Chromosome"/>
</dbReference>
<dbReference type="InterPro" id="IPR028098">
    <property type="entry name" value="Glyco_trans_4-like_N"/>
</dbReference>
<gene>
    <name evidence="3" type="ORF">R2APBS1_3077</name>
</gene>
<dbReference type="SUPFAM" id="SSF53756">
    <property type="entry name" value="UDP-Glycosyltransferase/glycogen phosphorylase"/>
    <property type="match status" value="1"/>
</dbReference>
<evidence type="ECO:0000313" key="4">
    <source>
        <dbReference type="Proteomes" id="UP000011859"/>
    </source>
</evidence>
<name>M4NGX7_9GAMM</name>
<dbReference type="PANTHER" id="PTHR12526">
    <property type="entry name" value="GLYCOSYLTRANSFERASE"/>
    <property type="match status" value="1"/>
</dbReference>
<organism evidence="3 4">
    <name type="scientific">Rhodanobacter denitrificans</name>
    <dbReference type="NCBI Taxonomy" id="666685"/>
    <lineage>
        <taxon>Bacteria</taxon>
        <taxon>Pseudomonadati</taxon>
        <taxon>Pseudomonadota</taxon>
        <taxon>Gammaproteobacteria</taxon>
        <taxon>Lysobacterales</taxon>
        <taxon>Rhodanobacteraceae</taxon>
        <taxon>Rhodanobacter</taxon>
    </lineage>
</organism>
<evidence type="ECO:0000259" key="1">
    <source>
        <dbReference type="Pfam" id="PF00534"/>
    </source>
</evidence>
<accession>M4NGX7</accession>
<keyword evidence="3" id="KW-0808">Transferase</keyword>
<dbReference type="eggNOG" id="COG0438">
    <property type="taxonomic scope" value="Bacteria"/>
</dbReference>
<proteinExistence type="predicted"/>
<keyword evidence="4" id="KW-1185">Reference proteome</keyword>
<evidence type="ECO:0000259" key="2">
    <source>
        <dbReference type="Pfam" id="PF13439"/>
    </source>
</evidence>
<protein>
    <submittedName>
        <fullName evidence="3">Sugar transferase, PEP-CTERM/EpsH1 system associated</fullName>
    </submittedName>
</protein>
<dbReference type="OrthoDB" id="5290958at2"/>
<dbReference type="PANTHER" id="PTHR12526:SF630">
    <property type="entry name" value="GLYCOSYLTRANSFERASE"/>
    <property type="match status" value="1"/>
</dbReference>
<dbReference type="InterPro" id="IPR001296">
    <property type="entry name" value="Glyco_trans_1"/>
</dbReference>
<dbReference type="HOGENOM" id="CLU_009583_0_3_6"/>
<evidence type="ECO:0000313" key="3">
    <source>
        <dbReference type="EMBL" id="AGG90149.1"/>
    </source>
</evidence>
<dbReference type="Pfam" id="PF00534">
    <property type="entry name" value="Glycos_transf_1"/>
    <property type="match status" value="1"/>
</dbReference>
<dbReference type="RefSeq" id="WP_015448569.1">
    <property type="nucleotide sequence ID" value="NC_020541.1"/>
</dbReference>
<dbReference type="EMBL" id="CP003470">
    <property type="protein sequence ID" value="AGG90149.1"/>
    <property type="molecule type" value="Genomic_DNA"/>
</dbReference>
<reference evidence="3 4" key="1">
    <citation type="submission" date="2012-04" db="EMBL/GenBank/DDBJ databases">
        <title>Complete genome of Rhodanobacter sp. 2APBS1.</title>
        <authorList>
            <consortium name="US DOE Joint Genome Institute"/>
            <person name="Huntemann M."/>
            <person name="Wei C.-L."/>
            <person name="Han J."/>
            <person name="Detter J.C."/>
            <person name="Han C."/>
            <person name="Tapia R."/>
            <person name="Munk A.C.C."/>
            <person name="Chen A."/>
            <person name="Krypides N."/>
            <person name="Mavromatis K."/>
            <person name="Markowitz V."/>
            <person name="Szeto E."/>
            <person name="Ivanova N."/>
            <person name="Mikhailova N."/>
            <person name="Ovchinnikova G."/>
            <person name="Pagani I."/>
            <person name="Pati A."/>
            <person name="Goodwin L."/>
            <person name="Peters L."/>
            <person name="Pitluck S."/>
            <person name="Woyke T."/>
            <person name="Prakash O."/>
            <person name="Elkins J."/>
            <person name="Brown S."/>
            <person name="Palumbo A."/>
            <person name="Hemme C."/>
            <person name="Zhou J."/>
            <person name="Watson D."/>
            <person name="Jardine P."/>
            <person name="Kostka J."/>
            <person name="Green S."/>
        </authorList>
    </citation>
    <scope>NUCLEOTIDE SEQUENCE [LARGE SCALE GENOMIC DNA]</scope>
    <source>
        <strain evidence="3 4">2APBS1</strain>
    </source>
</reference>
<dbReference type="Gene3D" id="3.40.50.2000">
    <property type="entry name" value="Glycogen Phosphorylase B"/>
    <property type="match status" value="2"/>
</dbReference>
<sequence>MNERPLIVHVLYRLDTGGMEHMLVTLINQTCQRYRHAVICLEGYGALRDQIESGDVVCVALGKRSGKDWRCYFRLWRALRDLGPDLVHTYNIGAVDVAPVARLAGVRRVVHAERGRDAADPRGESRKYRLLRRGLLPFIDRYLAVSRDLQDWLMEKVGIPSSRVACIPNGIDVTAFAGTAHEKSTRRLLGAFAPPGTVLIGTVGRLDAVKDHAGLIAAFRILCEAWPHQREQLRLVLLGEGPQRAALESQIERGGLSTQVRLLGNRSDVAALLAEFDVFALSSIAEGMPGVLLEAMASGLPVVATDVGGVSEVVVAGVTGTLVPAGDPHALAAALRAYVADEKLRRRHGEAGCERVAARFGLRSMVSAYVALYDELLGRPTNAVQPRMMSGLTGHKEH</sequence>